<proteinExistence type="predicted"/>
<reference evidence="1" key="1">
    <citation type="submission" date="2022-11" db="EMBL/GenBank/DDBJ databases">
        <authorList>
            <person name="Hyden B.L."/>
            <person name="Feng K."/>
            <person name="Yates T."/>
            <person name="Jawdy S."/>
            <person name="Smart L.B."/>
            <person name="Muchero W."/>
        </authorList>
    </citation>
    <scope>NUCLEOTIDE SEQUENCE</scope>
    <source>
        <tissue evidence="1">Shoot tip</tissue>
    </source>
</reference>
<name>A0A9Q0VFH1_9ROSI</name>
<sequence>MLNLAFRFVRKAVLSGHFIFSHVLMLDLPLDNKVQKSFIDVITIL</sequence>
<dbReference type="Proteomes" id="UP001151752">
    <property type="component" value="Chromosome 6"/>
</dbReference>
<accession>A0A9Q0VFH1</accession>
<comment type="caution">
    <text evidence="1">The sequence shown here is derived from an EMBL/GenBank/DDBJ whole genome shotgun (WGS) entry which is preliminary data.</text>
</comment>
<evidence type="ECO:0000313" key="1">
    <source>
        <dbReference type="EMBL" id="KAJ6746620.1"/>
    </source>
</evidence>
<organism evidence="1 2">
    <name type="scientific">Salix koriyanagi</name>
    <dbReference type="NCBI Taxonomy" id="2511006"/>
    <lineage>
        <taxon>Eukaryota</taxon>
        <taxon>Viridiplantae</taxon>
        <taxon>Streptophyta</taxon>
        <taxon>Embryophyta</taxon>
        <taxon>Tracheophyta</taxon>
        <taxon>Spermatophyta</taxon>
        <taxon>Magnoliopsida</taxon>
        <taxon>eudicotyledons</taxon>
        <taxon>Gunneridae</taxon>
        <taxon>Pentapetalae</taxon>
        <taxon>rosids</taxon>
        <taxon>fabids</taxon>
        <taxon>Malpighiales</taxon>
        <taxon>Salicaceae</taxon>
        <taxon>Saliceae</taxon>
        <taxon>Salix</taxon>
    </lineage>
</organism>
<gene>
    <name evidence="1" type="ORF">OIU74_029153</name>
</gene>
<keyword evidence="2" id="KW-1185">Reference proteome</keyword>
<protein>
    <submittedName>
        <fullName evidence="1">Uncharacterized protein</fullName>
    </submittedName>
</protein>
<dbReference type="EMBL" id="JAPFFM010000009">
    <property type="protein sequence ID" value="KAJ6746620.1"/>
    <property type="molecule type" value="Genomic_DNA"/>
</dbReference>
<dbReference type="AlphaFoldDB" id="A0A9Q0VFH1"/>
<reference evidence="1" key="2">
    <citation type="journal article" date="2023" name="Int. J. Mol. Sci.">
        <title>De Novo Assembly and Annotation of 11 Diverse Shrub Willow (Salix) Genomes Reveals Novel Gene Organization in Sex-Linked Regions.</title>
        <authorList>
            <person name="Hyden B."/>
            <person name="Feng K."/>
            <person name="Yates T.B."/>
            <person name="Jawdy S."/>
            <person name="Cereghino C."/>
            <person name="Smart L.B."/>
            <person name="Muchero W."/>
        </authorList>
    </citation>
    <scope>NUCLEOTIDE SEQUENCE</scope>
    <source>
        <tissue evidence="1">Shoot tip</tissue>
    </source>
</reference>
<evidence type="ECO:0000313" key="2">
    <source>
        <dbReference type="Proteomes" id="UP001151752"/>
    </source>
</evidence>